<evidence type="ECO:0000256" key="5">
    <source>
        <dbReference type="ARBA" id="ARBA00023204"/>
    </source>
</evidence>
<dbReference type="EMBL" id="AMCI01000003">
    <property type="protein sequence ID" value="EJX11166.1"/>
    <property type="molecule type" value="Genomic_DNA"/>
</dbReference>
<evidence type="ECO:0000259" key="7">
    <source>
        <dbReference type="Pfam" id="PF11967"/>
    </source>
</evidence>
<dbReference type="Gene3D" id="2.40.50.140">
    <property type="entry name" value="Nucleic acid-binding proteins"/>
    <property type="match status" value="1"/>
</dbReference>
<keyword evidence="4" id="KW-0233">DNA recombination</keyword>
<keyword evidence="3" id="KW-0227">DNA damage</keyword>
<protein>
    <recommendedName>
        <fullName evidence="2">DNA repair protein RecO</fullName>
    </recommendedName>
    <alternativeName>
        <fullName evidence="6">Recombination protein O</fullName>
    </alternativeName>
</protein>
<reference evidence="8" key="1">
    <citation type="journal article" date="2012" name="PLoS ONE">
        <title>Gene sets for utilization of primary and secondary nutrition supplies in the distal gut of endangered iberian lynx.</title>
        <authorList>
            <person name="Alcaide M."/>
            <person name="Messina E."/>
            <person name="Richter M."/>
            <person name="Bargiela R."/>
            <person name="Peplies J."/>
            <person name="Huws S.A."/>
            <person name="Newbold C.J."/>
            <person name="Golyshin P.N."/>
            <person name="Simon M.A."/>
            <person name="Lopez G."/>
            <person name="Yakimov M.M."/>
            <person name="Ferrer M."/>
        </authorList>
    </citation>
    <scope>NUCLEOTIDE SEQUENCE</scope>
</reference>
<evidence type="ECO:0000256" key="1">
    <source>
        <dbReference type="ARBA" id="ARBA00007452"/>
    </source>
</evidence>
<dbReference type="Pfam" id="PF02565">
    <property type="entry name" value="RecO_C"/>
    <property type="match status" value="1"/>
</dbReference>
<evidence type="ECO:0000313" key="8">
    <source>
        <dbReference type="EMBL" id="EJX11166.1"/>
    </source>
</evidence>
<name>J9DDT5_9ZZZZ</name>
<dbReference type="AlphaFoldDB" id="J9DDT5"/>
<dbReference type="InterPro" id="IPR042242">
    <property type="entry name" value="RecO_C"/>
</dbReference>
<gene>
    <name evidence="8" type="ORF">EVA_00111</name>
</gene>
<proteinExistence type="inferred from homology"/>
<evidence type="ECO:0000256" key="2">
    <source>
        <dbReference type="ARBA" id="ARBA00021310"/>
    </source>
</evidence>
<dbReference type="PANTHER" id="PTHR33991:SF1">
    <property type="entry name" value="DNA REPAIR PROTEIN RECO"/>
    <property type="match status" value="1"/>
</dbReference>
<dbReference type="InterPro" id="IPR037278">
    <property type="entry name" value="ARFGAP/RecO"/>
</dbReference>
<dbReference type="SUPFAM" id="SSF57863">
    <property type="entry name" value="ArfGap/RecO-like zinc finger"/>
    <property type="match status" value="1"/>
</dbReference>
<dbReference type="GO" id="GO:0006310">
    <property type="term" value="P:DNA recombination"/>
    <property type="evidence" value="ECO:0007669"/>
    <property type="project" value="UniProtKB-KW"/>
</dbReference>
<keyword evidence="5" id="KW-0234">DNA repair</keyword>
<organism evidence="8">
    <name type="scientific">gut metagenome</name>
    <dbReference type="NCBI Taxonomy" id="749906"/>
    <lineage>
        <taxon>unclassified sequences</taxon>
        <taxon>metagenomes</taxon>
        <taxon>organismal metagenomes</taxon>
    </lineage>
</organism>
<dbReference type="InterPro" id="IPR012340">
    <property type="entry name" value="NA-bd_OB-fold"/>
</dbReference>
<evidence type="ECO:0000256" key="3">
    <source>
        <dbReference type="ARBA" id="ARBA00022763"/>
    </source>
</evidence>
<accession>J9DDT5</accession>
<feature type="domain" description="DNA replication/recombination mediator RecO N-terminal" evidence="7">
    <location>
        <begin position="18"/>
        <end position="97"/>
    </location>
</feature>
<dbReference type="GO" id="GO:0006302">
    <property type="term" value="P:double-strand break repair"/>
    <property type="evidence" value="ECO:0007669"/>
    <property type="project" value="TreeGrafter"/>
</dbReference>
<dbReference type="NCBIfam" id="TIGR00613">
    <property type="entry name" value="reco"/>
    <property type="match status" value="1"/>
</dbReference>
<dbReference type="PANTHER" id="PTHR33991">
    <property type="entry name" value="DNA REPAIR PROTEIN RECO"/>
    <property type="match status" value="1"/>
</dbReference>
<sequence length="259" mass="29999">MEGPPFGDLIYPQGGQEMQQKMTGLVLHSLRYNDTSNIVTLYAREQGRVSLLVAVPRSRKASVKAVLFQPLSLVDLEVEARSQSGLYKVKEVKAHYTFRTVPYNPFKSAIALFLAEFLYRALREEAENPTLFAYLEHSLYWLDTCERGYANFHLVFLMRLSRFLGLFPNTEAYAPGDYFDLQNACFTSHQPLHPAFLGPEEASHIRLLMRMNYDTMHVFAFNRRERNRCLTIINDYYRLHLPDFPVLKSLEVLQELFAG</sequence>
<comment type="caution">
    <text evidence="8">The sequence shown here is derived from an EMBL/GenBank/DDBJ whole genome shotgun (WGS) entry which is preliminary data.</text>
</comment>
<dbReference type="HAMAP" id="MF_00201">
    <property type="entry name" value="RecO"/>
    <property type="match status" value="1"/>
</dbReference>
<dbReference type="InterPro" id="IPR022572">
    <property type="entry name" value="DNA_rep/recomb_RecO_N"/>
</dbReference>
<dbReference type="GO" id="GO:0043590">
    <property type="term" value="C:bacterial nucleoid"/>
    <property type="evidence" value="ECO:0007669"/>
    <property type="project" value="TreeGrafter"/>
</dbReference>
<comment type="similarity">
    <text evidence="1">Belongs to the RecO family.</text>
</comment>
<dbReference type="InterPro" id="IPR003717">
    <property type="entry name" value="RecO"/>
</dbReference>
<dbReference type="Pfam" id="PF11967">
    <property type="entry name" value="RecO_N"/>
    <property type="match status" value="1"/>
</dbReference>
<dbReference type="SUPFAM" id="SSF50249">
    <property type="entry name" value="Nucleic acid-binding proteins"/>
    <property type="match status" value="1"/>
</dbReference>
<evidence type="ECO:0000256" key="4">
    <source>
        <dbReference type="ARBA" id="ARBA00023172"/>
    </source>
</evidence>
<evidence type="ECO:0000256" key="6">
    <source>
        <dbReference type="ARBA" id="ARBA00033409"/>
    </source>
</evidence>
<dbReference type="Gene3D" id="1.20.1440.120">
    <property type="entry name" value="Recombination protein O, C-terminal domain"/>
    <property type="match status" value="1"/>
</dbReference>